<evidence type="ECO:0000313" key="9">
    <source>
        <dbReference type="EMBL" id="KAK9832729.1"/>
    </source>
</evidence>
<dbReference type="InterPro" id="IPR002129">
    <property type="entry name" value="PyrdxlP-dep_de-COase"/>
</dbReference>
<evidence type="ECO:0000256" key="3">
    <source>
        <dbReference type="ARBA" id="ARBA00012421"/>
    </source>
</evidence>
<evidence type="ECO:0000256" key="8">
    <source>
        <dbReference type="RuleBase" id="RU000382"/>
    </source>
</evidence>
<comment type="similarity">
    <text evidence="2 8">Belongs to the group II decarboxylase family.</text>
</comment>
<sequence length="129" mass="14250">MVTTTDASTGTASKHDTTILAAMVKEAGADLDDRIMPLNQERGWDIKIHVDAASGAFIAPFQYPSLPWDFRLPKVGSINASGHKYGLVYPGLGWLVFRSREYLPESLVFHENYLGARPRPAASFPDMKI</sequence>
<dbReference type="GO" id="GO:0005829">
    <property type="term" value="C:cytosol"/>
    <property type="evidence" value="ECO:0007669"/>
    <property type="project" value="TreeGrafter"/>
</dbReference>
<dbReference type="SUPFAM" id="SSF53383">
    <property type="entry name" value="PLP-dependent transferases"/>
    <property type="match status" value="1"/>
</dbReference>
<reference evidence="9 10" key="1">
    <citation type="journal article" date="2024" name="Nat. Commun.">
        <title>Phylogenomics reveals the evolutionary origins of lichenization in chlorophyte algae.</title>
        <authorList>
            <person name="Puginier C."/>
            <person name="Libourel C."/>
            <person name="Otte J."/>
            <person name="Skaloud P."/>
            <person name="Haon M."/>
            <person name="Grisel S."/>
            <person name="Petersen M."/>
            <person name="Berrin J.G."/>
            <person name="Delaux P.M."/>
            <person name="Dal Grande F."/>
            <person name="Keller J."/>
        </authorList>
    </citation>
    <scope>NUCLEOTIDE SEQUENCE [LARGE SCALE GENOMIC DNA]</scope>
    <source>
        <strain evidence="9 10">SAG 245.80</strain>
    </source>
</reference>
<keyword evidence="4 7" id="KW-0663">Pyridoxal phosphate</keyword>
<dbReference type="AlphaFoldDB" id="A0AAW1RG42"/>
<feature type="modified residue" description="N6-(pyridoxal phosphate)lysine" evidence="7">
    <location>
        <position position="84"/>
    </location>
</feature>
<evidence type="ECO:0000256" key="5">
    <source>
        <dbReference type="ARBA" id="ARBA00023239"/>
    </source>
</evidence>
<dbReference type="GO" id="GO:0030170">
    <property type="term" value="F:pyridoxal phosphate binding"/>
    <property type="evidence" value="ECO:0007669"/>
    <property type="project" value="InterPro"/>
</dbReference>
<dbReference type="GO" id="GO:0004351">
    <property type="term" value="F:glutamate decarboxylase activity"/>
    <property type="evidence" value="ECO:0007669"/>
    <property type="project" value="UniProtKB-EC"/>
</dbReference>
<dbReference type="EMBL" id="JALJOU010000039">
    <property type="protein sequence ID" value="KAK9832729.1"/>
    <property type="molecule type" value="Genomic_DNA"/>
</dbReference>
<evidence type="ECO:0000256" key="4">
    <source>
        <dbReference type="ARBA" id="ARBA00022898"/>
    </source>
</evidence>
<dbReference type="Pfam" id="PF00282">
    <property type="entry name" value="Pyridoxal_deC"/>
    <property type="match status" value="1"/>
</dbReference>
<comment type="catalytic activity">
    <reaction evidence="6">
        <text>L-glutamate + H(+) = 4-aminobutanoate + CO2</text>
        <dbReference type="Rhea" id="RHEA:17785"/>
        <dbReference type="ChEBI" id="CHEBI:15378"/>
        <dbReference type="ChEBI" id="CHEBI:16526"/>
        <dbReference type="ChEBI" id="CHEBI:29985"/>
        <dbReference type="ChEBI" id="CHEBI:59888"/>
        <dbReference type="EC" id="4.1.1.15"/>
    </reaction>
</comment>
<dbReference type="Gene3D" id="3.40.640.10">
    <property type="entry name" value="Type I PLP-dependent aspartate aminotransferase-like (Major domain)"/>
    <property type="match status" value="1"/>
</dbReference>
<accession>A0AAW1RG42</accession>
<keyword evidence="10" id="KW-1185">Reference proteome</keyword>
<gene>
    <name evidence="9" type="ORF">WJX81_005300</name>
</gene>
<comment type="caution">
    <text evidence="9">The sequence shown here is derived from an EMBL/GenBank/DDBJ whole genome shotgun (WGS) entry which is preliminary data.</text>
</comment>
<dbReference type="PANTHER" id="PTHR43321">
    <property type="entry name" value="GLUTAMATE DECARBOXYLASE"/>
    <property type="match status" value="1"/>
</dbReference>
<proteinExistence type="inferred from homology"/>
<name>A0AAW1RG42_9CHLO</name>
<comment type="cofactor">
    <cofactor evidence="1 7 8">
        <name>pyridoxal 5'-phosphate</name>
        <dbReference type="ChEBI" id="CHEBI:597326"/>
    </cofactor>
</comment>
<evidence type="ECO:0000256" key="7">
    <source>
        <dbReference type="PIRSR" id="PIRSR602129-50"/>
    </source>
</evidence>
<organism evidence="9 10">
    <name type="scientific">Elliptochloris bilobata</name>
    <dbReference type="NCBI Taxonomy" id="381761"/>
    <lineage>
        <taxon>Eukaryota</taxon>
        <taxon>Viridiplantae</taxon>
        <taxon>Chlorophyta</taxon>
        <taxon>core chlorophytes</taxon>
        <taxon>Trebouxiophyceae</taxon>
        <taxon>Trebouxiophyceae incertae sedis</taxon>
        <taxon>Elliptochloris clade</taxon>
        <taxon>Elliptochloris</taxon>
    </lineage>
</organism>
<protein>
    <recommendedName>
        <fullName evidence="3">glutamate decarboxylase</fullName>
        <ecNumber evidence="3">4.1.1.15</ecNumber>
    </recommendedName>
</protein>
<dbReference type="InterPro" id="IPR015421">
    <property type="entry name" value="PyrdxlP-dep_Trfase_major"/>
</dbReference>
<evidence type="ECO:0000313" key="10">
    <source>
        <dbReference type="Proteomes" id="UP001445335"/>
    </source>
</evidence>
<evidence type="ECO:0000256" key="6">
    <source>
        <dbReference type="ARBA" id="ARBA00048868"/>
    </source>
</evidence>
<dbReference type="InterPro" id="IPR015424">
    <property type="entry name" value="PyrdxlP-dep_Trfase"/>
</dbReference>
<evidence type="ECO:0000256" key="1">
    <source>
        <dbReference type="ARBA" id="ARBA00001933"/>
    </source>
</evidence>
<dbReference type="InterPro" id="IPR010107">
    <property type="entry name" value="Glutamate_decarboxylase"/>
</dbReference>
<dbReference type="EC" id="4.1.1.15" evidence="3"/>
<dbReference type="GO" id="GO:0006538">
    <property type="term" value="P:L-glutamate catabolic process"/>
    <property type="evidence" value="ECO:0007669"/>
    <property type="project" value="TreeGrafter"/>
</dbReference>
<dbReference type="Proteomes" id="UP001445335">
    <property type="component" value="Unassembled WGS sequence"/>
</dbReference>
<keyword evidence="5 8" id="KW-0456">Lyase</keyword>
<evidence type="ECO:0000256" key="2">
    <source>
        <dbReference type="ARBA" id="ARBA00009533"/>
    </source>
</evidence>
<dbReference type="PANTHER" id="PTHR43321:SF3">
    <property type="entry name" value="GLUTAMATE DECARBOXYLASE"/>
    <property type="match status" value="1"/>
</dbReference>